<proteinExistence type="inferred from homology"/>
<dbReference type="Gene3D" id="3.40.50.1820">
    <property type="entry name" value="alpha/beta hydrolase"/>
    <property type="match status" value="1"/>
</dbReference>
<evidence type="ECO:0000256" key="1">
    <source>
        <dbReference type="ARBA" id="ARBA00010088"/>
    </source>
</evidence>
<protein>
    <submittedName>
        <fullName evidence="4">Alpha/beta hydrolase</fullName>
    </submittedName>
</protein>
<comment type="caution">
    <text evidence="4">The sequence shown here is derived from an EMBL/GenBank/DDBJ whole genome shotgun (WGS) entry which is preliminary data.</text>
</comment>
<dbReference type="EMBL" id="BMHE01000008">
    <property type="protein sequence ID" value="GFZ75862.1"/>
    <property type="molecule type" value="Genomic_DNA"/>
</dbReference>
<dbReference type="GO" id="GO:0016787">
    <property type="term" value="F:hydrolase activity"/>
    <property type="evidence" value="ECO:0007669"/>
    <property type="project" value="UniProtKB-KW"/>
</dbReference>
<reference evidence="5" key="1">
    <citation type="journal article" date="2019" name="Int. J. Syst. Evol. Microbiol.">
        <title>The Global Catalogue of Microorganisms (GCM) 10K type strain sequencing project: providing services to taxonomists for standard genome sequencing and annotation.</title>
        <authorList>
            <consortium name="The Broad Institute Genomics Platform"/>
            <consortium name="The Broad Institute Genome Sequencing Center for Infectious Disease"/>
            <person name="Wu L."/>
            <person name="Ma J."/>
        </authorList>
    </citation>
    <scope>NUCLEOTIDE SEQUENCE [LARGE SCALE GENOMIC DNA]</scope>
    <source>
        <strain evidence="5">CGMCC 1.15043</strain>
    </source>
</reference>
<accession>A0ABQ1EK95</accession>
<dbReference type="InterPro" id="IPR029058">
    <property type="entry name" value="AB_hydrolase_fold"/>
</dbReference>
<feature type="domain" description="AB hydrolase-1" evidence="3">
    <location>
        <begin position="44"/>
        <end position="213"/>
    </location>
</feature>
<dbReference type="Pfam" id="PF00561">
    <property type="entry name" value="Abhydrolase_1"/>
    <property type="match status" value="1"/>
</dbReference>
<keyword evidence="5" id="KW-1185">Reference proteome</keyword>
<evidence type="ECO:0000313" key="5">
    <source>
        <dbReference type="Proteomes" id="UP000615455"/>
    </source>
</evidence>
<evidence type="ECO:0000259" key="3">
    <source>
        <dbReference type="Pfam" id="PF00561"/>
    </source>
</evidence>
<sequence>MHKTDNKLNRVSENIPCHIDTIEAIEIGGTQQWIALRSESTSNPIILFLHGGPGTAQIAFSRKAQHTLEKDFIVVNWDQRGAGRSYSSKIKKDDMVIERFVLDAEELVESLLKRFKQKRLFLVGHSWGSIIGAHLAAKRPDLLWAYVGIGQVADMARGELLSYKFTIDEARRIGNNKAVRELESIGEPPYANLKASGIQRKWLGKFGGQTVNGTTIGMVIKNITARDLGLFGLISFVKGAAFSLKSLEEQANSVDLFREVREIKVPVFFCCGRRDYNVPFELAVEYLGKLSAPYKEIIWFEHSAHSPNFEEPNVFHEFCLTKLKSCIV</sequence>
<gene>
    <name evidence="4" type="ORF">GCM10008018_21410</name>
</gene>
<dbReference type="InterPro" id="IPR000073">
    <property type="entry name" value="AB_hydrolase_1"/>
</dbReference>
<keyword evidence="2 4" id="KW-0378">Hydrolase</keyword>
<name>A0ABQ1EK95_9BACL</name>
<dbReference type="PRINTS" id="PR00793">
    <property type="entry name" value="PROAMNOPTASE"/>
</dbReference>
<comment type="similarity">
    <text evidence="1">Belongs to the peptidase S33 family.</text>
</comment>
<evidence type="ECO:0000256" key="2">
    <source>
        <dbReference type="ARBA" id="ARBA00022801"/>
    </source>
</evidence>
<evidence type="ECO:0000313" key="4">
    <source>
        <dbReference type="EMBL" id="GFZ75862.1"/>
    </source>
</evidence>
<dbReference type="InterPro" id="IPR002410">
    <property type="entry name" value="Peptidase_S33"/>
</dbReference>
<dbReference type="SUPFAM" id="SSF53474">
    <property type="entry name" value="alpha/beta-Hydrolases"/>
    <property type="match status" value="1"/>
</dbReference>
<dbReference type="Proteomes" id="UP000615455">
    <property type="component" value="Unassembled WGS sequence"/>
</dbReference>
<dbReference type="PANTHER" id="PTHR43329">
    <property type="entry name" value="EPOXIDE HYDROLASE"/>
    <property type="match status" value="1"/>
</dbReference>
<organism evidence="4 5">
    <name type="scientific">Paenibacillus marchantiophytorum</name>
    <dbReference type="NCBI Taxonomy" id="1619310"/>
    <lineage>
        <taxon>Bacteria</taxon>
        <taxon>Bacillati</taxon>
        <taxon>Bacillota</taxon>
        <taxon>Bacilli</taxon>
        <taxon>Bacillales</taxon>
        <taxon>Paenibacillaceae</taxon>
        <taxon>Paenibacillus</taxon>
    </lineage>
</organism>